<evidence type="ECO:0000313" key="2">
    <source>
        <dbReference type="EMBL" id="KPL80611.1"/>
    </source>
</evidence>
<dbReference type="STRING" id="70996.SE18_23625"/>
<dbReference type="OrthoDB" id="9816745at2"/>
<name>A0A0P6XK90_9CHLR</name>
<accession>A0A0P6XK90</accession>
<comment type="caution">
    <text evidence="2">The sequence shown here is derived from an EMBL/GenBank/DDBJ whole genome shotgun (WGS) entry which is preliminary data.</text>
</comment>
<proteinExistence type="predicted"/>
<evidence type="ECO:0000256" key="1">
    <source>
        <dbReference type="SAM" id="MobiDB-lite"/>
    </source>
</evidence>
<gene>
    <name evidence="2" type="ORF">SE18_23625</name>
</gene>
<dbReference type="RefSeq" id="WP_054536937.1">
    <property type="nucleotide sequence ID" value="NZ_LGKP01000037.1"/>
</dbReference>
<feature type="region of interest" description="Disordered" evidence="1">
    <location>
        <begin position="328"/>
        <end position="347"/>
    </location>
</feature>
<keyword evidence="3" id="KW-1185">Reference proteome</keyword>
<dbReference type="AlphaFoldDB" id="A0A0P6XK90"/>
<dbReference type="EMBL" id="LGKP01000037">
    <property type="protein sequence ID" value="KPL80611.1"/>
    <property type="molecule type" value="Genomic_DNA"/>
</dbReference>
<evidence type="ECO:0000313" key="3">
    <source>
        <dbReference type="Proteomes" id="UP000050277"/>
    </source>
</evidence>
<organism evidence="2 3">
    <name type="scientific">Herpetosiphon geysericola</name>
    <dbReference type="NCBI Taxonomy" id="70996"/>
    <lineage>
        <taxon>Bacteria</taxon>
        <taxon>Bacillati</taxon>
        <taxon>Chloroflexota</taxon>
        <taxon>Chloroflexia</taxon>
        <taxon>Herpetosiphonales</taxon>
        <taxon>Herpetosiphonaceae</taxon>
        <taxon>Herpetosiphon</taxon>
    </lineage>
</organism>
<reference evidence="2 3" key="1">
    <citation type="submission" date="2015-07" db="EMBL/GenBank/DDBJ databases">
        <title>Whole genome sequence of Herpetosiphon geysericola DSM 7119.</title>
        <authorList>
            <person name="Hemp J."/>
            <person name="Ward L.M."/>
            <person name="Pace L.A."/>
            <person name="Fischer W.W."/>
        </authorList>
    </citation>
    <scope>NUCLEOTIDE SEQUENCE [LARGE SCALE GENOMIC DNA]</scope>
    <source>
        <strain evidence="2 3">DSM 7119</strain>
    </source>
</reference>
<dbReference type="Proteomes" id="UP000050277">
    <property type="component" value="Unassembled WGS sequence"/>
</dbReference>
<protein>
    <submittedName>
        <fullName evidence="2">Uncharacterized protein</fullName>
    </submittedName>
</protein>
<sequence length="543" mass="60635">MPSTHPSGGAEVMRTPPWLSPPDTAYLWIPTKLIETLAHAPLALGIYALIVRRWLVTQCAVPISAADLHAYDPSLTRSMIRTALAQLVRGQWIAVPTEPQPGRKIAYLPTWGRQREGVRLWDQNQPAFNRGRVATHRLDRNLLDGYLGRFEPQLHGQPRITRYLTDPVLTLTDVGVYLLLLVGVPHDHPTTTLTKLGLCQDTIALAVPTLREIVQQGTLSLHGAQRFNLVPRGGIARPMDADPRPPLFFVDPNLATIMVSTMATNLAMTDTPSENGCSPSEWPQSLMVDDTCTVTGRLTKKSRINQPSENTLHSIQYCDGLSFSDSENVENEAVSDQGSRNPKTKNIPRRRNIMSIPETPSATRLRSIDVWPQTCAELADVPLDVIEACIADGKARPAVRDLAAWTVAMVRDVQKRGWEAARKQRGEPPTDAWRDPDAMFAKFNARRDRVDETVAAAPDTVLEETPPLDAIAPPVDTTDDDDCPDWIAPARWQTLWRPLRHALYRSRLRGRTVIACDSWRQHQLTEYKDEITSLVIAASMRRC</sequence>